<dbReference type="InterPro" id="IPR027417">
    <property type="entry name" value="P-loop_NTPase"/>
</dbReference>
<keyword evidence="2" id="KW-0808">Transferase</keyword>
<name>A0A1M5N5H0_9GAMM</name>
<accession>A0A1M5N5H0</accession>
<dbReference type="AlphaFoldDB" id="A0A1M5N5H0"/>
<feature type="compositionally biased region" description="Polar residues" evidence="1">
    <location>
        <begin position="252"/>
        <end position="261"/>
    </location>
</feature>
<protein>
    <submittedName>
        <fullName evidence="2">Sulfotransferase family protein</fullName>
    </submittedName>
</protein>
<evidence type="ECO:0000313" key="2">
    <source>
        <dbReference type="EMBL" id="SHG84820.1"/>
    </source>
</evidence>
<sequence length="288" mass="32777">MSELPQPPSFLLLCSTGRAGSTLTMRILSQHQDVMVRDRFPYETRFRQYAEAGALNGSVSVSQAPEPHGPVAYAPCQGEDQEAIEWIREQGARHAPSAGAALAFYKHLADAQDKTTPRWIAEKAIGIKLSTHLLETDPQCRALFLFRDPRDVYFSMKAFNRKAPYSSGFGETNGNEAMFRSIVYSWRRFTQLRQAFPGRIYRCNYESITAGRAAYFQRLFEWLGVRNDLPYLRQMLRQALERDPLTEHHSTTESAEQSIGRWQTEADDQDRALFLSFASDIAAMGYDV</sequence>
<dbReference type="GO" id="GO:0016740">
    <property type="term" value="F:transferase activity"/>
    <property type="evidence" value="ECO:0007669"/>
    <property type="project" value="UniProtKB-KW"/>
</dbReference>
<dbReference type="RefSeq" id="WP_072896362.1">
    <property type="nucleotide sequence ID" value="NZ_FQWZ01000003.1"/>
</dbReference>
<gene>
    <name evidence="2" type="ORF">SAMN04488068_1641</name>
</gene>
<keyword evidence="3" id="KW-1185">Reference proteome</keyword>
<evidence type="ECO:0000313" key="3">
    <source>
        <dbReference type="Proteomes" id="UP000199758"/>
    </source>
</evidence>
<evidence type="ECO:0000256" key="1">
    <source>
        <dbReference type="SAM" id="MobiDB-lite"/>
    </source>
</evidence>
<dbReference type="Pfam" id="PF13469">
    <property type="entry name" value="Sulfotransfer_3"/>
    <property type="match status" value="1"/>
</dbReference>
<dbReference type="OrthoDB" id="9777890at2"/>
<proteinExistence type="predicted"/>
<dbReference type="EMBL" id="FQWZ01000003">
    <property type="protein sequence ID" value="SHG84820.1"/>
    <property type="molecule type" value="Genomic_DNA"/>
</dbReference>
<organism evidence="2 3">
    <name type="scientific">Hydrocarboniphaga daqingensis</name>
    <dbReference type="NCBI Taxonomy" id="490188"/>
    <lineage>
        <taxon>Bacteria</taxon>
        <taxon>Pseudomonadati</taxon>
        <taxon>Pseudomonadota</taxon>
        <taxon>Gammaproteobacteria</taxon>
        <taxon>Nevskiales</taxon>
        <taxon>Nevskiaceae</taxon>
        <taxon>Hydrocarboniphaga</taxon>
    </lineage>
</organism>
<dbReference type="Gene3D" id="3.40.50.300">
    <property type="entry name" value="P-loop containing nucleotide triphosphate hydrolases"/>
    <property type="match status" value="1"/>
</dbReference>
<dbReference type="Proteomes" id="UP000199758">
    <property type="component" value="Unassembled WGS sequence"/>
</dbReference>
<dbReference type="STRING" id="490188.SAMN04488068_1641"/>
<dbReference type="SUPFAM" id="SSF52540">
    <property type="entry name" value="P-loop containing nucleoside triphosphate hydrolases"/>
    <property type="match status" value="1"/>
</dbReference>
<reference evidence="2 3" key="1">
    <citation type="submission" date="2016-11" db="EMBL/GenBank/DDBJ databases">
        <authorList>
            <person name="Jaros S."/>
            <person name="Januszkiewicz K."/>
            <person name="Wedrychowicz H."/>
        </authorList>
    </citation>
    <scope>NUCLEOTIDE SEQUENCE [LARGE SCALE GENOMIC DNA]</scope>
    <source>
        <strain evidence="2 3">CGMCC 1.7049</strain>
    </source>
</reference>
<feature type="region of interest" description="Disordered" evidence="1">
    <location>
        <begin position="243"/>
        <end position="262"/>
    </location>
</feature>